<keyword evidence="1" id="KW-0547">Nucleotide-binding</keyword>
<dbReference type="GO" id="GO:0005524">
    <property type="term" value="F:ATP binding"/>
    <property type="evidence" value="ECO:0007669"/>
    <property type="project" value="UniProtKB-KW"/>
</dbReference>
<name>A0AAN2CA03_UNVUL</name>
<dbReference type="EMBL" id="AP025523">
    <property type="protein sequence ID" value="BDE06147.1"/>
    <property type="molecule type" value="Genomic_DNA"/>
</dbReference>
<dbReference type="InterPro" id="IPR027417">
    <property type="entry name" value="P-loop_NTPase"/>
</dbReference>
<dbReference type="PANTHER" id="PTHR16305:SF28">
    <property type="entry name" value="GUANYLATE CYCLASE DOMAIN-CONTAINING PROTEIN"/>
    <property type="match status" value="1"/>
</dbReference>
<dbReference type="PANTHER" id="PTHR16305">
    <property type="entry name" value="TESTICULAR SOLUBLE ADENYLYL CYCLASE"/>
    <property type="match status" value="1"/>
</dbReference>
<dbReference type="AlphaFoldDB" id="A0AAN2CA03"/>
<gene>
    <name evidence="4" type="ORF">WPS_14230</name>
</gene>
<dbReference type="GO" id="GO:0003677">
    <property type="term" value="F:DNA binding"/>
    <property type="evidence" value="ECO:0007669"/>
    <property type="project" value="InterPro"/>
</dbReference>
<dbReference type="Gene3D" id="1.25.40.10">
    <property type="entry name" value="Tetratricopeptide repeat domain"/>
    <property type="match status" value="1"/>
</dbReference>
<dbReference type="SMART" id="SM00421">
    <property type="entry name" value="HTH_LUXR"/>
    <property type="match status" value="1"/>
</dbReference>
<dbReference type="KEGG" id="vab:WPS_14230"/>
<dbReference type="InterPro" id="IPR041664">
    <property type="entry name" value="AAA_16"/>
</dbReference>
<dbReference type="PRINTS" id="PR00038">
    <property type="entry name" value="HTHLUXR"/>
</dbReference>
<dbReference type="PROSITE" id="PS00622">
    <property type="entry name" value="HTH_LUXR_1"/>
    <property type="match status" value="1"/>
</dbReference>
<dbReference type="Pfam" id="PF13191">
    <property type="entry name" value="AAA_16"/>
    <property type="match status" value="1"/>
</dbReference>
<evidence type="ECO:0000256" key="1">
    <source>
        <dbReference type="ARBA" id="ARBA00022741"/>
    </source>
</evidence>
<dbReference type="CDD" id="cd06170">
    <property type="entry name" value="LuxR_C_like"/>
    <property type="match status" value="1"/>
</dbReference>
<dbReference type="SUPFAM" id="SSF46894">
    <property type="entry name" value="C-terminal effector domain of the bipartite response regulators"/>
    <property type="match status" value="1"/>
</dbReference>
<evidence type="ECO:0000256" key="2">
    <source>
        <dbReference type="ARBA" id="ARBA00022840"/>
    </source>
</evidence>
<dbReference type="InterPro" id="IPR000792">
    <property type="entry name" value="Tscrpt_reg_LuxR_C"/>
</dbReference>
<dbReference type="InterPro" id="IPR036388">
    <property type="entry name" value="WH-like_DNA-bd_sf"/>
</dbReference>
<evidence type="ECO:0000313" key="5">
    <source>
        <dbReference type="Proteomes" id="UP001317532"/>
    </source>
</evidence>
<dbReference type="SUPFAM" id="SSF52540">
    <property type="entry name" value="P-loop containing nucleoside triphosphate hydrolases"/>
    <property type="match status" value="1"/>
</dbReference>
<sequence length="920" mass="98452">MQDRTAKARDVISTGVYSRNLIGRSRELGFLLSRAGDLGERAGCIVVRGEAGIGKTRLIAEFLGAVAEDGFDVGAGAVREYANGPYAAIAEALDALALTIPEIPRGAVADTKLLWYASVADALRRHAASRSRGLIVALDDLQWADVATIDLLRYCAAQLTDARVLFVIAYRNDEALEDDSAVTRALAAIERDADILTLNPLADGQIERLIMTALASVERSLGDDAIAAVRDLADGRPLFAEEILRGLLERIDRGESGETSVPRTIRATVRERYRSLAVAERDVLVHAAVIGRRFSARFVAELMGVAPAAVYAALRSARDLQLVVEEADDAGDSFAFRHALTREAIYAELLRAETRVLHARVSTMLAAANPPDLAAVAEHAWRAADGENTALWCERAADRAAAVFAYADAARSYERAFRSTADVERRARVAEKCAEAWYAIGDMRRSTDWYANAADATAVTGRSAYAHRLSLRRARVLFESGRYDDGIAECGALTTRDADATLRFEAETMLAGLLASRGDPLAALERLRAAEALTDAAPEAAITTRLAATYAYALSALGRSSEAREKYAEAIVSARAIGDHDLVLRTYNNWANLELFAGPIARARALYDDALRTADDVKNLRQTAWLATNAGLAALVAGDLPGADALLARTTWIEHGVAIVRHARIALALRLGTLRGAVDDEFFRQAVDALDEAVSSGDGFAVCILGGALAYQHAAQRRLDDAAAAVAACGPFLGVGAFPYWAHDAAARFGSRSLRIAARERLEQLAGFEGAVSAQGFLLLADARDAQRLRDRAAATARALDAAAALASAGWRIDQGYALEAAGRPADAVALFRERGAAGEVARLTQTAATTRRRGESTLTPREREIARLVVGGHPAKAIAELLVISERTVETHVASVYRKLGVNGRRELAALLAETSAAP</sequence>
<evidence type="ECO:0000259" key="3">
    <source>
        <dbReference type="PROSITE" id="PS50043"/>
    </source>
</evidence>
<dbReference type="InterPro" id="IPR016032">
    <property type="entry name" value="Sig_transdc_resp-reg_C-effctor"/>
</dbReference>
<dbReference type="GO" id="GO:0006355">
    <property type="term" value="P:regulation of DNA-templated transcription"/>
    <property type="evidence" value="ECO:0007669"/>
    <property type="project" value="InterPro"/>
</dbReference>
<dbReference type="GO" id="GO:0004016">
    <property type="term" value="F:adenylate cyclase activity"/>
    <property type="evidence" value="ECO:0007669"/>
    <property type="project" value="TreeGrafter"/>
</dbReference>
<protein>
    <recommendedName>
        <fullName evidence="3">HTH luxR-type domain-containing protein</fullName>
    </recommendedName>
</protein>
<feature type="domain" description="HTH luxR-type" evidence="3">
    <location>
        <begin position="852"/>
        <end position="917"/>
    </location>
</feature>
<accession>A0AAN2CA03</accession>
<dbReference type="Proteomes" id="UP001317532">
    <property type="component" value="Chromosome"/>
</dbReference>
<evidence type="ECO:0000313" key="4">
    <source>
        <dbReference type="EMBL" id="BDE06147.1"/>
    </source>
</evidence>
<keyword evidence="2" id="KW-0067">ATP-binding</keyword>
<dbReference type="GO" id="GO:0005737">
    <property type="term" value="C:cytoplasm"/>
    <property type="evidence" value="ECO:0007669"/>
    <property type="project" value="TreeGrafter"/>
</dbReference>
<dbReference type="Pfam" id="PF00196">
    <property type="entry name" value="GerE"/>
    <property type="match status" value="1"/>
</dbReference>
<dbReference type="PROSITE" id="PS50043">
    <property type="entry name" value="HTH_LUXR_2"/>
    <property type="match status" value="1"/>
</dbReference>
<dbReference type="Gene3D" id="1.10.10.10">
    <property type="entry name" value="Winged helix-like DNA-binding domain superfamily/Winged helix DNA-binding domain"/>
    <property type="match status" value="1"/>
</dbReference>
<proteinExistence type="predicted"/>
<dbReference type="SUPFAM" id="SSF48452">
    <property type="entry name" value="TPR-like"/>
    <property type="match status" value="2"/>
</dbReference>
<keyword evidence="5" id="KW-1185">Reference proteome</keyword>
<reference evidence="4 5" key="1">
    <citation type="journal article" date="2022" name="ISME Commun">
        <title>Vulcanimicrobium alpinus gen. nov. sp. nov., the first cultivated representative of the candidate phylum 'Eremiobacterota', is a metabolically versatile aerobic anoxygenic phototroph.</title>
        <authorList>
            <person name="Yabe S."/>
            <person name="Muto K."/>
            <person name="Abe K."/>
            <person name="Yokota A."/>
            <person name="Staudigel H."/>
            <person name="Tebo B.M."/>
        </authorList>
    </citation>
    <scope>NUCLEOTIDE SEQUENCE [LARGE SCALE GENOMIC DNA]</scope>
    <source>
        <strain evidence="4 5">WC8-2</strain>
    </source>
</reference>
<dbReference type="InterPro" id="IPR011990">
    <property type="entry name" value="TPR-like_helical_dom_sf"/>
</dbReference>
<organism evidence="4 5">
    <name type="scientific">Vulcanimicrobium alpinum</name>
    <dbReference type="NCBI Taxonomy" id="3016050"/>
    <lineage>
        <taxon>Bacteria</taxon>
        <taxon>Bacillati</taxon>
        <taxon>Vulcanimicrobiota</taxon>
        <taxon>Vulcanimicrobiia</taxon>
        <taxon>Vulcanimicrobiales</taxon>
        <taxon>Vulcanimicrobiaceae</taxon>
        <taxon>Vulcanimicrobium</taxon>
    </lineage>
</organism>